<dbReference type="OrthoDB" id="9792035at2"/>
<dbReference type="EMBL" id="CP018335">
    <property type="protein sequence ID" value="APM39886.1"/>
    <property type="molecule type" value="Genomic_DNA"/>
</dbReference>
<protein>
    <recommendedName>
        <fullName evidence="1">TRASH domain-containing protein</fullName>
    </recommendedName>
</protein>
<dbReference type="InterPro" id="IPR036388">
    <property type="entry name" value="WH-like_DNA-bd_sf"/>
</dbReference>
<evidence type="ECO:0000313" key="3">
    <source>
        <dbReference type="Proteomes" id="UP000184604"/>
    </source>
</evidence>
<evidence type="ECO:0000259" key="1">
    <source>
        <dbReference type="SMART" id="SM00746"/>
    </source>
</evidence>
<reference evidence="2 3" key="1">
    <citation type="submission" date="2016-12" db="EMBL/GenBank/DDBJ databases">
        <title>Complete genome sequence of Clostridium kluyveri JZZ isolated from the pit mud of a Chinese flavor liquor-making factory.</title>
        <authorList>
            <person name="Wang Y."/>
        </authorList>
    </citation>
    <scope>NUCLEOTIDE SEQUENCE [LARGE SCALE GENOMIC DNA]</scope>
    <source>
        <strain evidence="2 3">JZZ</strain>
    </source>
</reference>
<evidence type="ECO:0000313" key="2">
    <source>
        <dbReference type="EMBL" id="APM39886.1"/>
    </source>
</evidence>
<dbReference type="InterPro" id="IPR011017">
    <property type="entry name" value="TRASH_dom"/>
</dbReference>
<organism evidence="2 3">
    <name type="scientific">Clostridium kluyveri</name>
    <dbReference type="NCBI Taxonomy" id="1534"/>
    <lineage>
        <taxon>Bacteria</taxon>
        <taxon>Bacillati</taxon>
        <taxon>Bacillota</taxon>
        <taxon>Clostridia</taxon>
        <taxon>Eubacteriales</taxon>
        <taxon>Clostridiaceae</taxon>
        <taxon>Clostridium</taxon>
    </lineage>
</organism>
<name>A0A1L5FA38_CLOKL</name>
<sequence>MLDKGQKYEILKLRKKGYGYKSISSILKIKRDTVRNVCKAYNLTGYGQPIGGDIEDLINIPKNCLYCGKEINSEDRRGRKSKFCSDKCRRTWWSKNSDKKNKKAWYTFICKNCGIEFKAYGNKNRKFCSVRCSNEHRFGGTAQSE</sequence>
<gene>
    <name evidence="2" type="ORF">BS101_14675</name>
</gene>
<feature type="domain" description="TRASH" evidence="1">
    <location>
        <begin position="64"/>
        <end position="96"/>
    </location>
</feature>
<dbReference type="Gene3D" id="1.10.10.10">
    <property type="entry name" value="Winged helix-like DNA-binding domain superfamily/Winged helix DNA-binding domain"/>
    <property type="match status" value="1"/>
</dbReference>
<dbReference type="SMART" id="SM00746">
    <property type="entry name" value="TRASH"/>
    <property type="match status" value="2"/>
</dbReference>
<feature type="domain" description="TRASH" evidence="1">
    <location>
        <begin position="110"/>
        <end position="140"/>
    </location>
</feature>
<accession>A0A1L5FA38</accession>
<dbReference type="RefSeq" id="WP_073539501.1">
    <property type="nucleotide sequence ID" value="NZ_CP018335.1"/>
</dbReference>
<proteinExistence type="predicted"/>
<dbReference type="AlphaFoldDB" id="A0A1L5FA38"/>
<dbReference type="Proteomes" id="UP000184604">
    <property type="component" value="Chromosome"/>
</dbReference>